<proteinExistence type="predicted"/>
<reference evidence="2 3" key="1">
    <citation type="submission" date="2024-10" db="EMBL/GenBank/DDBJ databases">
        <title>Updated reference genomes for cyclostephanoid diatoms.</title>
        <authorList>
            <person name="Roberts W.R."/>
            <person name="Alverson A.J."/>
        </authorList>
    </citation>
    <scope>NUCLEOTIDE SEQUENCE [LARGE SCALE GENOMIC DNA]</scope>
    <source>
        <strain evidence="2 3">AJA232-27</strain>
    </source>
</reference>
<evidence type="ECO:0000256" key="1">
    <source>
        <dbReference type="SAM" id="SignalP"/>
    </source>
</evidence>
<dbReference type="AlphaFoldDB" id="A0ABD3M6E9"/>
<feature type="signal peptide" evidence="1">
    <location>
        <begin position="1"/>
        <end position="19"/>
    </location>
</feature>
<gene>
    <name evidence="2" type="ORF">ACHAWU_005345</name>
</gene>
<dbReference type="EMBL" id="JALLBG020000236">
    <property type="protein sequence ID" value="KAL3758264.1"/>
    <property type="molecule type" value="Genomic_DNA"/>
</dbReference>
<name>A0ABD3M6E9_9STRA</name>
<comment type="caution">
    <text evidence="2">The sequence shown here is derived from an EMBL/GenBank/DDBJ whole genome shotgun (WGS) entry which is preliminary data.</text>
</comment>
<protein>
    <submittedName>
        <fullName evidence="2">Uncharacterized protein</fullName>
    </submittedName>
</protein>
<feature type="chain" id="PRO_5044831275" evidence="1">
    <location>
        <begin position="20"/>
        <end position="252"/>
    </location>
</feature>
<sequence>MKVNSIVSALLLLVVPCMSSTTIGECKLICKEIRTDVLAVKGHCMPAMKQSPTPNLFNACVEGRKKAFDQACIPICTNSEVAVTSFQGCHASVKNKGHKFVSWCRKGYDSILQNLEAALAEHMEKAKQDEMQQKSEEDVGVENERELKQNEAVETEVSGVIESEHVEDEYVNAGPVEVKEEPKVDVVDEAKGGLRGAYDEPEGSEGSESVNDDIVLFEHETHEEEATTVIHVEDGGVSIVSEEANDEQAFEL</sequence>
<keyword evidence="3" id="KW-1185">Reference proteome</keyword>
<evidence type="ECO:0000313" key="3">
    <source>
        <dbReference type="Proteomes" id="UP001530293"/>
    </source>
</evidence>
<keyword evidence="1" id="KW-0732">Signal</keyword>
<dbReference type="Proteomes" id="UP001530293">
    <property type="component" value="Unassembled WGS sequence"/>
</dbReference>
<organism evidence="2 3">
    <name type="scientific">Discostella pseudostelligera</name>
    <dbReference type="NCBI Taxonomy" id="259834"/>
    <lineage>
        <taxon>Eukaryota</taxon>
        <taxon>Sar</taxon>
        <taxon>Stramenopiles</taxon>
        <taxon>Ochrophyta</taxon>
        <taxon>Bacillariophyta</taxon>
        <taxon>Coscinodiscophyceae</taxon>
        <taxon>Thalassiosirophycidae</taxon>
        <taxon>Stephanodiscales</taxon>
        <taxon>Stephanodiscaceae</taxon>
        <taxon>Discostella</taxon>
    </lineage>
</organism>
<evidence type="ECO:0000313" key="2">
    <source>
        <dbReference type="EMBL" id="KAL3758264.1"/>
    </source>
</evidence>
<accession>A0ABD3M6E9</accession>